<comment type="caution">
    <text evidence="3">The sequence shown here is derived from an EMBL/GenBank/DDBJ whole genome shotgun (WGS) entry which is preliminary data.</text>
</comment>
<evidence type="ECO:0000313" key="4">
    <source>
        <dbReference type="Proteomes" id="UP000278351"/>
    </source>
</evidence>
<dbReference type="AlphaFoldDB" id="A0A3N4PMA2"/>
<dbReference type="InterPro" id="IPR050259">
    <property type="entry name" value="SDR"/>
</dbReference>
<feature type="domain" description="Ketoreductase" evidence="2">
    <location>
        <begin position="7"/>
        <end position="179"/>
    </location>
</feature>
<reference evidence="3 4" key="1">
    <citation type="submission" date="2018-11" db="EMBL/GenBank/DDBJ databases">
        <title>Chitinophaga lutea sp.nov., isolate from arsenic contaminated soil.</title>
        <authorList>
            <person name="Zong Y."/>
        </authorList>
    </citation>
    <scope>NUCLEOTIDE SEQUENCE [LARGE SCALE GENOMIC DNA]</scope>
    <source>
        <strain evidence="3 4">ZY74</strain>
    </source>
</reference>
<proteinExistence type="inferred from homology"/>
<dbReference type="SUPFAM" id="SSF51735">
    <property type="entry name" value="NAD(P)-binding Rossmann-fold domains"/>
    <property type="match status" value="1"/>
</dbReference>
<sequence length="243" mass="25233">MSNLTGKIAVITGGNSGIGYSSARALKEQGATVIITGRRKDAVEKAALELGVSGLVADQASLPGIDALVDGISRQFGKVDILMVNAGISRFAPIESMEETMFDSIMNVNLKGAFFTLGRFIPILNDHASVIMLSSTSASTFTPGISVYSASKAAVNAIVKVAALELAPRKIRVNAVSPGPVATEIMGKSGLEEQGMQDRILSGIPLSRFGAPEEVAKLVVYLSGPDAAFITGAEFMIDGGQSI</sequence>
<dbReference type="InterPro" id="IPR036291">
    <property type="entry name" value="NAD(P)-bd_dom_sf"/>
</dbReference>
<dbReference type="InterPro" id="IPR057326">
    <property type="entry name" value="KR_dom"/>
</dbReference>
<dbReference type="EMBL" id="RPDH01000002">
    <property type="protein sequence ID" value="RPE08708.1"/>
    <property type="molecule type" value="Genomic_DNA"/>
</dbReference>
<evidence type="ECO:0000259" key="2">
    <source>
        <dbReference type="SMART" id="SM00822"/>
    </source>
</evidence>
<protein>
    <submittedName>
        <fullName evidence="3">SDR family oxidoreductase</fullName>
    </submittedName>
</protein>
<dbReference type="InterPro" id="IPR020904">
    <property type="entry name" value="Sc_DH/Rdtase_CS"/>
</dbReference>
<comment type="similarity">
    <text evidence="1">Belongs to the short-chain dehydrogenases/reductases (SDR) family.</text>
</comment>
<evidence type="ECO:0000256" key="1">
    <source>
        <dbReference type="ARBA" id="ARBA00006484"/>
    </source>
</evidence>
<dbReference type="RefSeq" id="WP_123847703.1">
    <property type="nucleotide sequence ID" value="NZ_RPDH01000002.1"/>
</dbReference>
<dbReference type="FunFam" id="3.40.50.720:FF:000084">
    <property type="entry name" value="Short-chain dehydrogenase reductase"/>
    <property type="match status" value="1"/>
</dbReference>
<dbReference type="PROSITE" id="PS00061">
    <property type="entry name" value="ADH_SHORT"/>
    <property type="match status" value="1"/>
</dbReference>
<dbReference type="SMART" id="SM00822">
    <property type="entry name" value="PKS_KR"/>
    <property type="match status" value="1"/>
</dbReference>
<evidence type="ECO:0000313" key="3">
    <source>
        <dbReference type="EMBL" id="RPE08708.1"/>
    </source>
</evidence>
<dbReference type="OrthoDB" id="9803333at2"/>
<dbReference type="PRINTS" id="PR00080">
    <property type="entry name" value="SDRFAMILY"/>
</dbReference>
<name>A0A3N4PMA2_9BACT</name>
<dbReference type="GO" id="GO:0032787">
    <property type="term" value="P:monocarboxylic acid metabolic process"/>
    <property type="evidence" value="ECO:0007669"/>
    <property type="project" value="UniProtKB-ARBA"/>
</dbReference>
<gene>
    <name evidence="3" type="ORF">EGT74_16870</name>
</gene>
<dbReference type="InterPro" id="IPR002347">
    <property type="entry name" value="SDR_fam"/>
</dbReference>
<dbReference type="Gene3D" id="3.40.50.720">
    <property type="entry name" value="NAD(P)-binding Rossmann-like Domain"/>
    <property type="match status" value="1"/>
</dbReference>
<dbReference type="PANTHER" id="PTHR42879:SF2">
    <property type="entry name" value="3-OXOACYL-[ACYL-CARRIER-PROTEIN] REDUCTASE FABG"/>
    <property type="match status" value="1"/>
</dbReference>
<dbReference type="Pfam" id="PF13561">
    <property type="entry name" value="adh_short_C2"/>
    <property type="match status" value="1"/>
</dbReference>
<dbReference type="Proteomes" id="UP000278351">
    <property type="component" value="Unassembled WGS sequence"/>
</dbReference>
<organism evidence="3 4">
    <name type="scientific">Chitinophaga lutea</name>
    <dbReference type="NCBI Taxonomy" id="2488634"/>
    <lineage>
        <taxon>Bacteria</taxon>
        <taxon>Pseudomonadati</taxon>
        <taxon>Bacteroidota</taxon>
        <taxon>Chitinophagia</taxon>
        <taxon>Chitinophagales</taxon>
        <taxon>Chitinophagaceae</taxon>
        <taxon>Chitinophaga</taxon>
    </lineage>
</organism>
<accession>A0A3N4PMA2</accession>
<keyword evidence="4" id="KW-1185">Reference proteome</keyword>
<dbReference type="PRINTS" id="PR00081">
    <property type="entry name" value="GDHRDH"/>
</dbReference>
<dbReference type="CDD" id="cd05233">
    <property type="entry name" value="SDR_c"/>
    <property type="match status" value="1"/>
</dbReference>
<dbReference type="PANTHER" id="PTHR42879">
    <property type="entry name" value="3-OXOACYL-(ACYL-CARRIER-PROTEIN) REDUCTASE"/>
    <property type="match status" value="1"/>
</dbReference>